<organism evidence="12">
    <name type="scientific">Ceratitis capitata</name>
    <name type="common">Mediterranean fruit fly</name>
    <name type="synonym">Tephritis capitata</name>
    <dbReference type="NCBI Taxonomy" id="7213"/>
    <lineage>
        <taxon>Eukaryota</taxon>
        <taxon>Metazoa</taxon>
        <taxon>Ecdysozoa</taxon>
        <taxon>Arthropoda</taxon>
        <taxon>Hexapoda</taxon>
        <taxon>Insecta</taxon>
        <taxon>Pterygota</taxon>
        <taxon>Neoptera</taxon>
        <taxon>Endopterygota</taxon>
        <taxon>Diptera</taxon>
        <taxon>Brachycera</taxon>
        <taxon>Muscomorpha</taxon>
        <taxon>Tephritoidea</taxon>
        <taxon>Tephritidae</taxon>
        <taxon>Ceratitis</taxon>
        <taxon>Ceratitis</taxon>
    </lineage>
</organism>
<dbReference type="GO" id="GO:0030488">
    <property type="term" value="P:tRNA methylation"/>
    <property type="evidence" value="ECO:0007669"/>
    <property type="project" value="UniProtKB-UniRule"/>
</dbReference>
<proteinExistence type="evidence at transcript level"/>
<sequence>MDTSPAFLTETEFWTGVTVLIRNYHAVNKKIFACVFQKVIRLNEGIGKESDKYICESSNLTKVEETVGLGYKSSEAEIESVLYNLVANNESSVDCEGFIIFYKFLTKKLQNNIEAVGKIDLVNKSFTCRFKSCEHFEDYQVRFAKNVLATEILTERGSKEKGIRWLDFVLKPKLLKWCKNARLEELCSANSSTQTKSLQLIDLERYNELYKLLKTKYAEKALEYWNNAKESTDPLKFIYEDIAIASYLICLWEQVGPPTGFADLGCGNGLLVYLLTEEGFNGYGYDVRSRKIWSYYPRTTRLVVQTIDPDKFELPAEVDWVIGNHSDELSPWIPIISAMSSYRMHYFLLPCCAYELSGAKFLRRNTGISAYQDFYTYLNNISEKCGYITLKDRLKIPSTKRLALIGIERTYSENINANQNESISKFVEEERIKFGNNISGRDIKLRSNCEKVRNCTQIDKNILDDLVLKIFKHLLTSGNKISKGNDGAFDKWQMGARLRMSDIVKCLQKSDLQSIKAECGGIKTLLRNKHEIFEFWEGDFVGIRKPKPEMAKVKVKQQTVKKRPCFFKEYHPDGCPLASEDCTFIH</sequence>
<keyword evidence="5 10" id="KW-0489">Methyltransferase</keyword>
<reference evidence="12" key="2">
    <citation type="journal article" date="2014" name="BMC Genomics">
        <title>A genomic perspective to assessing quality of mass-reared SIT flies used in Mediterranean fruit fly (Ceratitis capitata) eradication in California.</title>
        <authorList>
            <person name="Calla B."/>
            <person name="Hall B."/>
            <person name="Hou S."/>
            <person name="Geib S.M."/>
        </authorList>
    </citation>
    <scope>NUCLEOTIDE SEQUENCE</scope>
</reference>
<evidence type="ECO:0000313" key="13">
    <source>
        <dbReference type="Proteomes" id="UP000606786"/>
    </source>
</evidence>
<protein>
    <recommendedName>
        <fullName evidence="10">tRNA (uracil-O(2)-)-methyltransferase</fullName>
        <ecNumber evidence="10">2.1.1.211</ecNumber>
    </recommendedName>
</protein>
<dbReference type="Proteomes" id="UP000606786">
    <property type="component" value="Unassembled WGS sequence"/>
</dbReference>
<evidence type="ECO:0000256" key="7">
    <source>
        <dbReference type="ARBA" id="ARBA00022691"/>
    </source>
</evidence>
<reference evidence="11" key="3">
    <citation type="submission" date="2020-11" db="EMBL/GenBank/DDBJ databases">
        <authorList>
            <person name="Whitehead M."/>
        </authorList>
    </citation>
    <scope>NUCLEOTIDE SEQUENCE</scope>
    <source>
        <strain evidence="11">EGII</strain>
    </source>
</reference>
<comment type="subcellular location">
    <subcellularLocation>
        <location evidence="2 10">Cytoplasm</location>
    </subcellularLocation>
</comment>
<dbReference type="EMBL" id="CAJHJT010000001">
    <property type="protein sequence ID" value="CAD6996269.1"/>
    <property type="molecule type" value="Genomic_DNA"/>
</dbReference>
<evidence type="ECO:0000256" key="3">
    <source>
        <dbReference type="ARBA" id="ARBA00009056"/>
    </source>
</evidence>
<keyword evidence="6 10" id="KW-0808">Transferase</keyword>
<dbReference type="GO" id="GO:0141101">
    <property type="term" value="F:tRNA(Ser) (uridine(44)-2'-O-)-methyltransferase activity"/>
    <property type="evidence" value="ECO:0007669"/>
    <property type="project" value="UniProtKB-EC"/>
</dbReference>
<comment type="function">
    <text evidence="10">Adenosyl-L-methionine (AdoMet)-dependent tRNA (uracil-O(2)-)-methyltransferase.</text>
</comment>
<dbReference type="SUPFAM" id="SSF53335">
    <property type="entry name" value="S-adenosyl-L-methionine-dependent methyltransferases"/>
    <property type="match status" value="1"/>
</dbReference>
<comment type="catalytic activity">
    <reaction evidence="9 10">
        <text>uridine(44) in tRNA(Ser) + S-adenosyl-L-methionine = 2'-O-methyluridine(44) in tRNA(Ser) + S-adenosyl-L-homocysteine + H(+)</text>
        <dbReference type="Rhea" id="RHEA:43100"/>
        <dbReference type="Rhea" id="RHEA-COMP:10339"/>
        <dbReference type="Rhea" id="RHEA-COMP:10340"/>
        <dbReference type="ChEBI" id="CHEBI:15378"/>
        <dbReference type="ChEBI" id="CHEBI:57856"/>
        <dbReference type="ChEBI" id="CHEBI:59789"/>
        <dbReference type="ChEBI" id="CHEBI:65315"/>
        <dbReference type="ChEBI" id="CHEBI:74478"/>
        <dbReference type="EC" id="2.1.1.211"/>
    </reaction>
</comment>
<evidence type="ECO:0000256" key="8">
    <source>
        <dbReference type="ARBA" id="ARBA00022694"/>
    </source>
</evidence>
<evidence type="ECO:0000256" key="5">
    <source>
        <dbReference type="ARBA" id="ARBA00022603"/>
    </source>
</evidence>
<evidence type="ECO:0000256" key="10">
    <source>
        <dbReference type="RuleBase" id="RU368004"/>
    </source>
</evidence>
<dbReference type="OrthoDB" id="10047021at2759"/>
<dbReference type="PANTHER" id="PTHR21210:SF0">
    <property type="entry name" value="TRNA (URACIL-O(2)-)-METHYLTRANSFERASE-RELATED"/>
    <property type="match status" value="1"/>
</dbReference>
<dbReference type="EMBL" id="GAMC01003253">
    <property type="protein sequence ID" value="JAC03303.1"/>
    <property type="molecule type" value="mRNA"/>
</dbReference>
<accession>W8BVR2</accession>
<dbReference type="Pfam" id="PF07757">
    <property type="entry name" value="AdoMet_MTase"/>
    <property type="match status" value="1"/>
</dbReference>
<keyword evidence="13" id="KW-1185">Reference proteome</keyword>
<dbReference type="PANTHER" id="PTHR21210">
    <property type="entry name" value="TRNA (URACIL-O(2)-)-METHYLTRANSFERASE-RELATED"/>
    <property type="match status" value="1"/>
</dbReference>
<dbReference type="EC" id="2.1.1.211" evidence="10"/>
<evidence type="ECO:0000256" key="6">
    <source>
        <dbReference type="ARBA" id="ARBA00022679"/>
    </source>
</evidence>
<evidence type="ECO:0000256" key="2">
    <source>
        <dbReference type="ARBA" id="ARBA00004496"/>
    </source>
</evidence>
<name>W8BVR2_CERCA</name>
<dbReference type="InterPro" id="IPR011671">
    <property type="entry name" value="tRNA_uracil_MeTrfase"/>
</dbReference>
<evidence type="ECO:0000256" key="9">
    <source>
        <dbReference type="ARBA" id="ARBA00047957"/>
    </source>
</evidence>
<dbReference type="KEGG" id="ccat:101461656"/>
<comment type="similarity">
    <text evidence="3 10">Belongs to the TRM44 family.</text>
</comment>
<evidence type="ECO:0000313" key="12">
    <source>
        <dbReference type="EMBL" id="JAC03303.1"/>
    </source>
</evidence>
<gene>
    <name evidence="12" type="primary">TRM44</name>
    <name evidence="11" type="ORF">CCAP1982_LOCUS4952</name>
</gene>
<evidence type="ECO:0000313" key="11">
    <source>
        <dbReference type="EMBL" id="CAD6996269.1"/>
    </source>
</evidence>
<evidence type="ECO:0000256" key="1">
    <source>
        <dbReference type="ARBA" id="ARBA00002778"/>
    </source>
</evidence>
<dbReference type="InterPro" id="IPR029063">
    <property type="entry name" value="SAM-dependent_MTases_sf"/>
</dbReference>
<keyword evidence="4 10" id="KW-0963">Cytoplasm</keyword>
<keyword evidence="7 10" id="KW-0949">S-adenosyl-L-methionine</keyword>
<keyword evidence="8 10" id="KW-0819">tRNA processing</keyword>
<reference evidence="12" key="1">
    <citation type="submission" date="2013-07" db="EMBL/GenBank/DDBJ databases">
        <authorList>
            <person name="Geib S."/>
        </authorList>
    </citation>
    <scope>NUCLEOTIDE SEQUENCE</scope>
</reference>
<evidence type="ECO:0000256" key="4">
    <source>
        <dbReference type="ARBA" id="ARBA00022490"/>
    </source>
</evidence>
<dbReference type="GO" id="GO:0005737">
    <property type="term" value="C:cytoplasm"/>
    <property type="evidence" value="ECO:0007669"/>
    <property type="project" value="UniProtKB-SubCell"/>
</dbReference>
<dbReference type="AlphaFoldDB" id="W8BVR2"/>
<comment type="function">
    <text evidence="1">Probable adenosyl-L-methionine (AdoMet)-dependent tRNA (uracil-O(2)-)-methyltransferase.</text>
</comment>
<dbReference type="GeneID" id="101461656"/>